<dbReference type="SMART" id="SM00642">
    <property type="entry name" value="Aamy"/>
    <property type="match status" value="1"/>
</dbReference>
<sequence>MSVERKWWHQAIGYQIYPKSFQDTNDDGVGDIPGITQHLVDLVDLGVNVIWISPVNTSPMLDNGYDIADYYQIDPAFGTNKDFAMLIQVAKEKNIKVLMDLVINHTSTEHEWFKKAMADLESEYADYFVIKEGIGNNPPNNWRSIFGGSAWEKIAGTNKYYLHLFTVGQPDLNWENPQLRRKLYEIIDYWLNQGVAGFRIDAIAHIKKIYSENNLPADGPDGLVTTWEHYRNATGIGDFLAEMRDTVFAKQDILTIAEMDVPNSDNWEEYFGEGGYFSSIFDFYHTAYSIQDVKYRNNAKEFVNLLKKQLFKKQTLANDRVFFTNFLENHDLPRMPDRLIPKAEINFNSISAWNMSYFFLRGIPVIYQGQEIGMQDYPKESIADYVDLATHNSYHDYLLSGMTPEQALAQINRESRENSRTPMQWSNCKNAGFSETKPWFAVNSNYSQLNYEAQKRTPTSLLNFFKKMIAVRKQVDLQELMICGRSIPVLQDISGVIAYYREKNGERLVLISNVTNESIALPLQKEIQNILLINYGEVIKDGEVLELQPYQSILYKEQGTESLEI</sequence>
<dbReference type="AlphaFoldDB" id="A0A679IS23"/>
<comment type="similarity">
    <text evidence="1">Belongs to the glycosyl hydrolase 13 family.</text>
</comment>
<evidence type="ECO:0000313" key="6">
    <source>
        <dbReference type="Proteomes" id="UP000502998"/>
    </source>
</evidence>
<protein>
    <submittedName>
        <fullName evidence="5">Glycosyl hydrolase</fullName>
    </submittedName>
</protein>
<dbReference type="FunFam" id="3.20.20.80:FF:000064">
    <property type="entry name" value="Oligo-1,6-glucosidase"/>
    <property type="match status" value="1"/>
</dbReference>
<evidence type="ECO:0000259" key="4">
    <source>
        <dbReference type="SMART" id="SM00642"/>
    </source>
</evidence>
<dbReference type="InterPro" id="IPR045857">
    <property type="entry name" value="O16G_dom_2"/>
</dbReference>
<evidence type="ECO:0000256" key="1">
    <source>
        <dbReference type="ARBA" id="ARBA00008061"/>
    </source>
</evidence>
<dbReference type="EMBL" id="AP022822">
    <property type="protein sequence ID" value="BCA86207.1"/>
    <property type="molecule type" value="Genomic_DNA"/>
</dbReference>
<dbReference type="Gene3D" id="3.90.400.10">
    <property type="entry name" value="Oligo-1,6-glucosidase, Domain 2"/>
    <property type="match status" value="1"/>
</dbReference>
<dbReference type="PANTHER" id="PTHR10357">
    <property type="entry name" value="ALPHA-AMYLASE FAMILY MEMBER"/>
    <property type="match status" value="1"/>
</dbReference>
<dbReference type="FunFam" id="3.90.400.10:FF:000002">
    <property type="entry name" value="Sucrose isomerase"/>
    <property type="match status" value="1"/>
</dbReference>
<proteinExistence type="inferred from homology"/>
<evidence type="ECO:0000256" key="3">
    <source>
        <dbReference type="ARBA" id="ARBA00023295"/>
    </source>
</evidence>
<dbReference type="SUPFAM" id="SSF51011">
    <property type="entry name" value="Glycosyl hydrolase domain"/>
    <property type="match status" value="1"/>
</dbReference>
<dbReference type="InterPro" id="IPR017853">
    <property type="entry name" value="GH"/>
</dbReference>
<dbReference type="CDD" id="cd11333">
    <property type="entry name" value="AmyAc_SI_OligoGlu_DGase"/>
    <property type="match status" value="1"/>
</dbReference>
<feature type="domain" description="Glycosyl hydrolase family 13 catalytic" evidence="4">
    <location>
        <begin position="15"/>
        <end position="420"/>
    </location>
</feature>
<dbReference type="Gene3D" id="2.60.40.1180">
    <property type="entry name" value="Golgi alpha-mannosidase II"/>
    <property type="match status" value="1"/>
</dbReference>
<gene>
    <name evidence="5" type="ORF">EsVE80_17300</name>
</gene>
<keyword evidence="2 5" id="KW-0378">Hydrolase</keyword>
<dbReference type="Gene3D" id="3.20.20.80">
    <property type="entry name" value="Glycosidases"/>
    <property type="match status" value="1"/>
</dbReference>
<accession>A0A679IS23</accession>
<organism evidence="5 6">
    <name type="scientific">Enterococcus saigonensis</name>
    <dbReference type="NCBI Taxonomy" id="1805431"/>
    <lineage>
        <taxon>Bacteria</taxon>
        <taxon>Bacillati</taxon>
        <taxon>Bacillota</taxon>
        <taxon>Bacilli</taxon>
        <taxon>Lactobacillales</taxon>
        <taxon>Enterococcaceae</taxon>
        <taxon>Enterococcus</taxon>
    </lineage>
</organism>
<dbReference type="Pfam" id="PF23915">
    <property type="entry name" value="SusG_C"/>
    <property type="match status" value="1"/>
</dbReference>
<keyword evidence="6" id="KW-1185">Reference proteome</keyword>
<reference evidence="5 6" key="1">
    <citation type="submission" date="2020-02" db="EMBL/GenBank/DDBJ databases">
        <title>Characterization of vanA genotype vancomycin-resistant Enterococcus saigonensis VE80.</title>
        <authorList>
            <person name="Harada T."/>
            <person name="Motooka D."/>
            <person name="Nakamura S."/>
            <person name="Yamamoto Y."/>
            <person name="Kawahara R."/>
            <person name="Kawatsu K."/>
        </authorList>
    </citation>
    <scope>NUCLEOTIDE SEQUENCE [LARGE SCALE GENOMIC DNA]</scope>
    <source>
        <strain evidence="5 6">VE80</strain>
    </source>
</reference>
<dbReference type="InterPro" id="IPR013780">
    <property type="entry name" value="Glyco_hydro_b"/>
</dbReference>
<evidence type="ECO:0000313" key="5">
    <source>
        <dbReference type="EMBL" id="BCA86207.1"/>
    </source>
</evidence>
<dbReference type="RefSeq" id="WP_173103389.1">
    <property type="nucleotide sequence ID" value="NZ_AP022822.1"/>
</dbReference>
<dbReference type="PANTHER" id="PTHR10357:SF179">
    <property type="entry name" value="NEUTRAL AND BASIC AMINO ACID TRANSPORT PROTEIN RBAT"/>
    <property type="match status" value="1"/>
</dbReference>
<dbReference type="GO" id="GO:0004556">
    <property type="term" value="F:alpha-amylase activity"/>
    <property type="evidence" value="ECO:0007669"/>
    <property type="project" value="TreeGrafter"/>
</dbReference>
<dbReference type="InterPro" id="IPR056300">
    <property type="entry name" value="SusG-like_C"/>
</dbReference>
<dbReference type="KEGG" id="esg:EsVE80_17300"/>
<evidence type="ECO:0000256" key="2">
    <source>
        <dbReference type="ARBA" id="ARBA00022801"/>
    </source>
</evidence>
<dbReference type="Proteomes" id="UP000502998">
    <property type="component" value="Chromosome"/>
</dbReference>
<dbReference type="SUPFAM" id="SSF51445">
    <property type="entry name" value="(Trans)glycosidases"/>
    <property type="match status" value="1"/>
</dbReference>
<dbReference type="GO" id="GO:0009313">
    <property type="term" value="P:oligosaccharide catabolic process"/>
    <property type="evidence" value="ECO:0007669"/>
    <property type="project" value="TreeGrafter"/>
</dbReference>
<keyword evidence="3" id="KW-0326">Glycosidase</keyword>
<dbReference type="Pfam" id="PF00128">
    <property type="entry name" value="Alpha-amylase"/>
    <property type="match status" value="1"/>
</dbReference>
<dbReference type="InterPro" id="IPR006047">
    <property type="entry name" value="GH13_cat_dom"/>
</dbReference>
<name>A0A679IS23_9ENTE</name>